<dbReference type="EMBL" id="JAACJL010000001">
    <property type="protein sequence ID" value="KAF4623687.1"/>
    <property type="molecule type" value="Genomic_DNA"/>
</dbReference>
<accession>A0A8H4R5J9</accession>
<evidence type="ECO:0000313" key="2">
    <source>
        <dbReference type="EMBL" id="KAF4623687.1"/>
    </source>
</evidence>
<evidence type="ECO:0000313" key="3">
    <source>
        <dbReference type="Proteomes" id="UP000521872"/>
    </source>
</evidence>
<dbReference type="Proteomes" id="UP000521872">
    <property type="component" value="Unassembled WGS sequence"/>
</dbReference>
<dbReference type="AlphaFoldDB" id="A0A8H4R5J9"/>
<organism evidence="2 3">
    <name type="scientific">Agrocybe pediades</name>
    <dbReference type="NCBI Taxonomy" id="84607"/>
    <lineage>
        <taxon>Eukaryota</taxon>
        <taxon>Fungi</taxon>
        <taxon>Dikarya</taxon>
        <taxon>Basidiomycota</taxon>
        <taxon>Agaricomycotina</taxon>
        <taxon>Agaricomycetes</taxon>
        <taxon>Agaricomycetidae</taxon>
        <taxon>Agaricales</taxon>
        <taxon>Agaricineae</taxon>
        <taxon>Strophariaceae</taxon>
        <taxon>Agrocybe</taxon>
    </lineage>
</organism>
<name>A0A8H4R5J9_9AGAR</name>
<proteinExistence type="predicted"/>
<sequence length="143" mass="15906">MNSDREGSASPSSEVVTVHEQGNWSGKQSSDGVLFHIDRCNSDRCAEAFPGSDATGITSESNDIVHLTETAEVLEILFQFGYPARHPVLDDLDFEKLLVVADAAEKYHFYSAAPMCQIVLRHNIPKHPVEVFRYAIKHDYPAT</sequence>
<keyword evidence="3" id="KW-1185">Reference proteome</keyword>
<feature type="region of interest" description="Disordered" evidence="1">
    <location>
        <begin position="1"/>
        <end position="27"/>
    </location>
</feature>
<evidence type="ECO:0008006" key="4">
    <source>
        <dbReference type="Google" id="ProtNLM"/>
    </source>
</evidence>
<comment type="caution">
    <text evidence="2">The sequence shown here is derived from an EMBL/GenBank/DDBJ whole genome shotgun (WGS) entry which is preliminary data.</text>
</comment>
<evidence type="ECO:0000256" key="1">
    <source>
        <dbReference type="SAM" id="MobiDB-lite"/>
    </source>
</evidence>
<feature type="compositionally biased region" description="Polar residues" evidence="1">
    <location>
        <begin position="8"/>
        <end position="27"/>
    </location>
</feature>
<protein>
    <recommendedName>
        <fullName evidence="4">BTB domain-containing protein</fullName>
    </recommendedName>
</protein>
<reference evidence="2 3" key="1">
    <citation type="submission" date="2019-12" db="EMBL/GenBank/DDBJ databases">
        <authorList>
            <person name="Floudas D."/>
            <person name="Bentzer J."/>
            <person name="Ahren D."/>
            <person name="Johansson T."/>
            <person name="Persson P."/>
            <person name="Tunlid A."/>
        </authorList>
    </citation>
    <scope>NUCLEOTIDE SEQUENCE [LARGE SCALE GENOMIC DNA]</scope>
    <source>
        <strain evidence="2 3">CBS 102.39</strain>
    </source>
</reference>
<gene>
    <name evidence="2" type="ORF">D9613_001437</name>
</gene>